<name>A0AA35LVU1_9HYPO</name>
<dbReference type="Pfam" id="PF07075">
    <property type="entry name" value="NamZ_N"/>
    <property type="match status" value="1"/>
</dbReference>
<dbReference type="InterPro" id="IPR048502">
    <property type="entry name" value="NamZ_N"/>
</dbReference>
<dbReference type="Gene3D" id="3.40.50.12170">
    <property type="entry name" value="Uncharacterised protein PF07075, DUF1343"/>
    <property type="match status" value="1"/>
</dbReference>
<dbReference type="GO" id="GO:0033922">
    <property type="term" value="F:peptidoglycan beta-N-acetylmuramidase activity"/>
    <property type="evidence" value="ECO:0007669"/>
    <property type="project" value="InterPro"/>
</dbReference>
<evidence type="ECO:0000259" key="2">
    <source>
        <dbReference type="Pfam" id="PF07075"/>
    </source>
</evidence>
<evidence type="ECO:0008006" key="6">
    <source>
        <dbReference type="Google" id="ProtNLM"/>
    </source>
</evidence>
<dbReference type="PANTHER" id="PTHR42915">
    <property type="entry name" value="HYPOTHETICAL 460 KDA PROTEIN IN FEUA-SIGW INTERGENIC REGION [PRECURSOR]"/>
    <property type="match status" value="1"/>
</dbReference>
<dbReference type="EMBL" id="CABFNP030000713">
    <property type="protein sequence ID" value="CAI6082005.1"/>
    <property type="molecule type" value="Genomic_DNA"/>
</dbReference>
<dbReference type="InterPro" id="IPR008302">
    <property type="entry name" value="NamZ"/>
</dbReference>
<organism evidence="4 5">
    <name type="scientific">Clonostachys chloroleuca</name>
    <dbReference type="NCBI Taxonomy" id="1926264"/>
    <lineage>
        <taxon>Eukaryota</taxon>
        <taxon>Fungi</taxon>
        <taxon>Dikarya</taxon>
        <taxon>Ascomycota</taxon>
        <taxon>Pezizomycotina</taxon>
        <taxon>Sordariomycetes</taxon>
        <taxon>Hypocreomycetidae</taxon>
        <taxon>Hypocreales</taxon>
        <taxon>Bionectriaceae</taxon>
        <taxon>Clonostachys</taxon>
    </lineage>
</organism>
<dbReference type="Gene3D" id="3.90.1150.140">
    <property type="match status" value="1"/>
</dbReference>
<keyword evidence="1" id="KW-0732">Signal</keyword>
<feature type="domain" description="Peptidoglycan beta-N-acetylmuramidase NamZ C-terminal" evidence="3">
    <location>
        <begin position="257"/>
        <end position="430"/>
    </location>
</feature>
<evidence type="ECO:0000313" key="4">
    <source>
        <dbReference type="EMBL" id="CAI6082005.1"/>
    </source>
</evidence>
<feature type="chain" id="PRO_5041305872" description="DUF1343 domain-containing protein" evidence="1">
    <location>
        <begin position="17"/>
        <end position="430"/>
    </location>
</feature>
<dbReference type="PIRSF" id="PIRSF016719">
    <property type="entry name" value="UCP016719"/>
    <property type="match status" value="1"/>
</dbReference>
<dbReference type="AlphaFoldDB" id="A0AA35LVU1"/>
<proteinExistence type="predicted"/>
<evidence type="ECO:0000313" key="5">
    <source>
        <dbReference type="Proteomes" id="UP001160390"/>
    </source>
</evidence>
<dbReference type="InterPro" id="IPR048503">
    <property type="entry name" value="NamZ_C"/>
</dbReference>
<gene>
    <name evidence="4" type="ORF">CCHLO57077_00017833</name>
</gene>
<dbReference type="Proteomes" id="UP001160390">
    <property type="component" value="Unassembled WGS sequence"/>
</dbReference>
<dbReference type="Pfam" id="PF20732">
    <property type="entry name" value="NamZ_C"/>
    <property type="match status" value="1"/>
</dbReference>
<accession>A0AA35LVU1</accession>
<keyword evidence="5" id="KW-1185">Reference proteome</keyword>
<comment type="caution">
    <text evidence="4">The sequence shown here is derived from an EMBL/GenBank/DDBJ whole genome shotgun (WGS) entry which is preliminary data.</text>
</comment>
<feature type="domain" description="Peptidoglycan beta-N-acetylmuramidase NamZ N-terminal" evidence="2">
    <location>
        <begin position="40"/>
        <end position="253"/>
    </location>
</feature>
<evidence type="ECO:0000259" key="3">
    <source>
        <dbReference type="Pfam" id="PF20732"/>
    </source>
</evidence>
<dbReference type="PANTHER" id="PTHR42915:SF1">
    <property type="entry name" value="PEPTIDOGLYCAN BETA-N-ACETYLMURAMIDASE NAMZ"/>
    <property type="match status" value="1"/>
</dbReference>
<feature type="signal peptide" evidence="1">
    <location>
        <begin position="1"/>
        <end position="16"/>
    </location>
</feature>
<protein>
    <recommendedName>
        <fullName evidence="6">DUF1343 domain-containing protein</fullName>
    </recommendedName>
</protein>
<reference evidence="4" key="1">
    <citation type="submission" date="2023-01" db="EMBL/GenBank/DDBJ databases">
        <authorList>
            <person name="Piombo E."/>
        </authorList>
    </citation>
    <scope>NUCLEOTIDE SEQUENCE</scope>
</reference>
<sequence>MKLSLLVVATAAVATCSRHVKTGLDVLIENNYAQLAGKKVLILTNPTGVTPQLDLGVDVMIQSGKVDLVGVMGPEHGFRGTAQAGDAEGTFVDEKTGLTVYDAYLANTTELMGFIEDSGADTVLFDIQDVGARFYTYLDVWAMYDTMIAAAKRNVSFVVIDRPNPTTGLNAFGPVLNESFVTSYVGRRAIAQSHGMTVGELAHMFIGEGWISEAADGSSLSLNVIRMENWQRWMTFHDTGLPWVMPSPNMPTMDTAMLYPGTCMFEGVSLSEGRGTTRPFELLGAPWGNESWVSAMRELNIANTQYRFQCFTPTANEFQGKVSCGLQTYANLRSVEELEEFDAPYVGVGLLYTARKLYAVENTTGDEPTTGAFHWVYSKADGSLYNVDLLTGSPLIREGIEDGLTPEEIRDAWLPRLDVFREKRKKYLLY</sequence>
<evidence type="ECO:0000256" key="1">
    <source>
        <dbReference type="SAM" id="SignalP"/>
    </source>
</evidence>